<sequence length="322" mass="34996">MAVEWLFTPGDVARSRFAFSPMWEVVASLRAVQGAALHTAQAPWSRAVRDRLGALGLGELTGLVPAAGYVPDFLTPTPDTHQPDFAAELARVRATDPRVARAEVARSAPRSAGMAARFDHDPAGTLSWVSDALEAYWTLVFQDFWPKVRGILEADVLYRSRRLAEGGVRDLFAALHPSVTWHGDRLIADKGCIHWGELGGAGLVLLPSVFQPLDRVSVMHEPYRPMLVYPARGMGNLWQRDPEEVPGALSALIGRTRARILTALELPASTSGLARVMELTPGAVSQHLTVLSDGGLVSRRRLGREVLYQRTAIGDALVGGHH</sequence>
<dbReference type="InterPro" id="IPR011991">
    <property type="entry name" value="ArsR-like_HTH"/>
</dbReference>
<evidence type="ECO:0000256" key="2">
    <source>
        <dbReference type="ARBA" id="ARBA00023125"/>
    </source>
</evidence>
<evidence type="ECO:0000259" key="4">
    <source>
        <dbReference type="PROSITE" id="PS50987"/>
    </source>
</evidence>
<comment type="caution">
    <text evidence="5">The sequence shown here is derived from an EMBL/GenBank/DDBJ whole genome shotgun (WGS) entry which is preliminary data.</text>
</comment>
<dbReference type="RefSeq" id="WP_161480235.1">
    <property type="nucleotide sequence ID" value="NZ_WXEW01000004.1"/>
</dbReference>
<name>A0A7C9N354_9ACTN</name>
<organism evidence="5 6">
    <name type="scientific">Herbidospora solisilvae</name>
    <dbReference type="NCBI Taxonomy" id="2696284"/>
    <lineage>
        <taxon>Bacteria</taxon>
        <taxon>Bacillati</taxon>
        <taxon>Actinomycetota</taxon>
        <taxon>Actinomycetes</taxon>
        <taxon>Streptosporangiales</taxon>
        <taxon>Streptosporangiaceae</taxon>
        <taxon>Herbidospora</taxon>
    </lineage>
</organism>
<dbReference type="EMBL" id="WXEW01000004">
    <property type="protein sequence ID" value="NAS22894.1"/>
    <property type="molecule type" value="Genomic_DNA"/>
</dbReference>
<dbReference type="PANTHER" id="PTHR43132">
    <property type="entry name" value="ARSENICAL RESISTANCE OPERON REPRESSOR ARSR-RELATED"/>
    <property type="match status" value="1"/>
</dbReference>
<dbReference type="InterPro" id="IPR036388">
    <property type="entry name" value="WH-like_DNA-bd_sf"/>
</dbReference>
<keyword evidence="2" id="KW-0238">DNA-binding</keyword>
<dbReference type="PROSITE" id="PS50987">
    <property type="entry name" value="HTH_ARSR_2"/>
    <property type="match status" value="1"/>
</dbReference>
<gene>
    <name evidence="5" type="ORF">GT755_14485</name>
</gene>
<keyword evidence="3" id="KW-0804">Transcription</keyword>
<dbReference type="GO" id="GO:0003677">
    <property type="term" value="F:DNA binding"/>
    <property type="evidence" value="ECO:0007669"/>
    <property type="project" value="UniProtKB-KW"/>
</dbReference>
<accession>A0A7C9N354</accession>
<dbReference type="InterPro" id="IPR045981">
    <property type="entry name" value="DUF5937"/>
</dbReference>
<dbReference type="Pfam" id="PF19361">
    <property type="entry name" value="DUF5937"/>
    <property type="match status" value="1"/>
</dbReference>
<evidence type="ECO:0000256" key="3">
    <source>
        <dbReference type="ARBA" id="ARBA00023163"/>
    </source>
</evidence>
<evidence type="ECO:0000313" key="6">
    <source>
        <dbReference type="Proteomes" id="UP000479526"/>
    </source>
</evidence>
<protein>
    <submittedName>
        <fullName evidence="5">Helix-turn-helix domain-containing protein</fullName>
    </submittedName>
</protein>
<dbReference type="SUPFAM" id="SSF46785">
    <property type="entry name" value="Winged helix' DNA-binding domain"/>
    <property type="match status" value="1"/>
</dbReference>
<reference evidence="5 6" key="1">
    <citation type="submission" date="2020-01" db="EMBL/GenBank/DDBJ databases">
        <title>Herbidospora sp. NEAU-GS84 nov., a novel actinomycete isolated from soil.</title>
        <authorList>
            <person name="Han L."/>
        </authorList>
    </citation>
    <scope>NUCLEOTIDE SEQUENCE [LARGE SCALE GENOMIC DNA]</scope>
    <source>
        <strain evidence="5 6">NEAU-GS84</strain>
    </source>
</reference>
<dbReference type="Pfam" id="PF12840">
    <property type="entry name" value="HTH_20"/>
    <property type="match status" value="1"/>
</dbReference>
<keyword evidence="6" id="KW-1185">Reference proteome</keyword>
<dbReference type="InterPro" id="IPR036390">
    <property type="entry name" value="WH_DNA-bd_sf"/>
</dbReference>
<keyword evidence="1" id="KW-0805">Transcription regulation</keyword>
<dbReference type="InterPro" id="IPR001845">
    <property type="entry name" value="HTH_ArsR_DNA-bd_dom"/>
</dbReference>
<dbReference type="GO" id="GO:0003700">
    <property type="term" value="F:DNA-binding transcription factor activity"/>
    <property type="evidence" value="ECO:0007669"/>
    <property type="project" value="InterPro"/>
</dbReference>
<dbReference type="PRINTS" id="PR00778">
    <property type="entry name" value="HTHARSR"/>
</dbReference>
<dbReference type="Gene3D" id="1.10.10.10">
    <property type="entry name" value="Winged helix-like DNA-binding domain superfamily/Winged helix DNA-binding domain"/>
    <property type="match status" value="1"/>
</dbReference>
<feature type="domain" description="HTH arsR-type" evidence="4">
    <location>
        <begin position="237"/>
        <end position="322"/>
    </location>
</feature>
<proteinExistence type="predicted"/>
<dbReference type="InterPro" id="IPR051011">
    <property type="entry name" value="Metal_resp_trans_reg"/>
</dbReference>
<dbReference type="AlphaFoldDB" id="A0A7C9N354"/>
<dbReference type="Proteomes" id="UP000479526">
    <property type="component" value="Unassembled WGS sequence"/>
</dbReference>
<evidence type="ECO:0000313" key="5">
    <source>
        <dbReference type="EMBL" id="NAS22894.1"/>
    </source>
</evidence>
<dbReference type="SMART" id="SM00418">
    <property type="entry name" value="HTH_ARSR"/>
    <property type="match status" value="1"/>
</dbReference>
<dbReference type="PANTHER" id="PTHR43132:SF6">
    <property type="entry name" value="HTH-TYPE TRANSCRIPTIONAL REPRESSOR CZRA"/>
    <property type="match status" value="1"/>
</dbReference>
<evidence type="ECO:0000256" key="1">
    <source>
        <dbReference type="ARBA" id="ARBA00023015"/>
    </source>
</evidence>
<dbReference type="CDD" id="cd00090">
    <property type="entry name" value="HTH_ARSR"/>
    <property type="match status" value="1"/>
</dbReference>